<name>A0A392V5Q6_9FABA</name>
<accession>A0A392V5Q6</accession>
<feature type="region of interest" description="Disordered" evidence="1">
    <location>
        <begin position="1"/>
        <end position="22"/>
    </location>
</feature>
<dbReference type="EMBL" id="LXQA011071569">
    <property type="protein sequence ID" value="MCI83626.1"/>
    <property type="molecule type" value="Genomic_DNA"/>
</dbReference>
<evidence type="ECO:0000313" key="3">
    <source>
        <dbReference type="Proteomes" id="UP000265520"/>
    </source>
</evidence>
<reference evidence="2 3" key="1">
    <citation type="journal article" date="2018" name="Front. Plant Sci.">
        <title>Red Clover (Trifolium pratense) and Zigzag Clover (T. medium) - A Picture of Genomic Similarities and Differences.</title>
        <authorList>
            <person name="Dluhosova J."/>
            <person name="Istvanek J."/>
            <person name="Nedelnik J."/>
            <person name="Repkova J."/>
        </authorList>
    </citation>
    <scope>NUCLEOTIDE SEQUENCE [LARGE SCALE GENOMIC DNA]</scope>
    <source>
        <strain evidence="3">cv. 10/8</strain>
        <tissue evidence="2">Leaf</tissue>
    </source>
</reference>
<keyword evidence="3" id="KW-1185">Reference proteome</keyword>
<proteinExistence type="predicted"/>
<feature type="non-terminal residue" evidence="2">
    <location>
        <position position="22"/>
    </location>
</feature>
<evidence type="ECO:0000256" key="1">
    <source>
        <dbReference type="SAM" id="MobiDB-lite"/>
    </source>
</evidence>
<organism evidence="2 3">
    <name type="scientific">Trifolium medium</name>
    <dbReference type="NCBI Taxonomy" id="97028"/>
    <lineage>
        <taxon>Eukaryota</taxon>
        <taxon>Viridiplantae</taxon>
        <taxon>Streptophyta</taxon>
        <taxon>Embryophyta</taxon>
        <taxon>Tracheophyta</taxon>
        <taxon>Spermatophyta</taxon>
        <taxon>Magnoliopsida</taxon>
        <taxon>eudicotyledons</taxon>
        <taxon>Gunneridae</taxon>
        <taxon>Pentapetalae</taxon>
        <taxon>rosids</taxon>
        <taxon>fabids</taxon>
        <taxon>Fabales</taxon>
        <taxon>Fabaceae</taxon>
        <taxon>Papilionoideae</taxon>
        <taxon>50 kb inversion clade</taxon>
        <taxon>NPAAA clade</taxon>
        <taxon>Hologalegina</taxon>
        <taxon>IRL clade</taxon>
        <taxon>Trifolieae</taxon>
        <taxon>Trifolium</taxon>
    </lineage>
</organism>
<sequence>MDPDKVEAVQEWGTPESVTEIR</sequence>
<comment type="caution">
    <text evidence="2">The sequence shown here is derived from an EMBL/GenBank/DDBJ whole genome shotgun (WGS) entry which is preliminary data.</text>
</comment>
<dbReference type="Proteomes" id="UP000265520">
    <property type="component" value="Unassembled WGS sequence"/>
</dbReference>
<protein>
    <submittedName>
        <fullName evidence="2">Uncharacterized protein</fullName>
    </submittedName>
</protein>
<dbReference type="AlphaFoldDB" id="A0A392V5Q6"/>
<evidence type="ECO:0000313" key="2">
    <source>
        <dbReference type="EMBL" id="MCI83626.1"/>
    </source>
</evidence>